<sequence>MCTLYVSNCNQEQVKYLRMFLMPHLEQIDVNMTNHGVQNERNLNRYTNSIHVTLASSSYLINQIQYLLMNDTICDKQRHTGTARKRLYVHVNKGCQRNKLHGLT</sequence>
<evidence type="ECO:0000313" key="2">
    <source>
        <dbReference type="Proteomes" id="UP000054776"/>
    </source>
</evidence>
<dbReference type="Proteomes" id="UP000054776">
    <property type="component" value="Unassembled WGS sequence"/>
</dbReference>
<dbReference type="InParanoid" id="A0A0V1BVX3"/>
<reference evidence="1 2" key="1">
    <citation type="submission" date="2015-01" db="EMBL/GenBank/DDBJ databases">
        <title>Evolution of Trichinella species and genotypes.</title>
        <authorList>
            <person name="Korhonen P.K."/>
            <person name="Edoardo P."/>
            <person name="Giuseppe L.R."/>
            <person name="Gasser R.B."/>
        </authorList>
    </citation>
    <scope>NUCLEOTIDE SEQUENCE [LARGE SCALE GENOMIC DNA]</scope>
    <source>
        <strain evidence="1">ISS3</strain>
    </source>
</reference>
<proteinExistence type="predicted"/>
<protein>
    <submittedName>
        <fullName evidence="1">Uncharacterized protein</fullName>
    </submittedName>
</protein>
<accession>A0A0V1BVX3</accession>
<evidence type="ECO:0000313" key="1">
    <source>
        <dbReference type="EMBL" id="KRY41079.1"/>
    </source>
</evidence>
<keyword evidence="2" id="KW-1185">Reference proteome</keyword>
<dbReference type="AlphaFoldDB" id="A0A0V1BVX3"/>
<organism evidence="1 2">
    <name type="scientific">Trichinella spiralis</name>
    <name type="common">Trichina worm</name>
    <dbReference type="NCBI Taxonomy" id="6334"/>
    <lineage>
        <taxon>Eukaryota</taxon>
        <taxon>Metazoa</taxon>
        <taxon>Ecdysozoa</taxon>
        <taxon>Nematoda</taxon>
        <taxon>Enoplea</taxon>
        <taxon>Dorylaimia</taxon>
        <taxon>Trichinellida</taxon>
        <taxon>Trichinellidae</taxon>
        <taxon>Trichinella</taxon>
    </lineage>
</organism>
<dbReference type="EMBL" id="JYDH01000009">
    <property type="protein sequence ID" value="KRY41079.1"/>
    <property type="molecule type" value="Genomic_DNA"/>
</dbReference>
<comment type="caution">
    <text evidence="1">The sequence shown here is derived from an EMBL/GenBank/DDBJ whole genome shotgun (WGS) entry which is preliminary data.</text>
</comment>
<name>A0A0V1BVX3_TRISP</name>
<gene>
    <name evidence="1" type="ORF">T01_6126</name>
</gene>